<dbReference type="AlphaFoldDB" id="A0A7X9E733"/>
<dbReference type="Pfam" id="PF18895">
    <property type="entry name" value="T4SS_pilin"/>
    <property type="match status" value="1"/>
</dbReference>
<evidence type="ECO:0000256" key="1">
    <source>
        <dbReference type="SAM" id="Phobius"/>
    </source>
</evidence>
<evidence type="ECO:0000313" key="3">
    <source>
        <dbReference type="Proteomes" id="UP000590542"/>
    </source>
</evidence>
<dbReference type="EMBL" id="JAAZNV010000009">
    <property type="protein sequence ID" value="NMB91720.1"/>
    <property type="molecule type" value="Genomic_DNA"/>
</dbReference>
<keyword evidence="1" id="KW-0472">Membrane</keyword>
<feature type="transmembrane region" description="Helical" evidence="1">
    <location>
        <begin position="77"/>
        <end position="98"/>
    </location>
</feature>
<protein>
    <submittedName>
        <fullName evidence="2">Uncharacterized protein</fullName>
    </submittedName>
</protein>
<name>A0A7X9E733_UNCKA</name>
<comment type="caution">
    <text evidence="2">The sequence shown here is derived from an EMBL/GenBank/DDBJ whole genome shotgun (WGS) entry which is preliminary data.</text>
</comment>
<reference evidence="2 3" key="1">
    <citation type="journal article" date="2020" name="Biotechnol. Biofuels">
        <title>New insights from the biogas microbiome by comprehensive genome-resolved metagenomics of nearly 1600 species originating from multiple anaerobic digesters.</title>
        <authorList>
            <person name="Campanaro S."/>
            <person name="Treu L."/>
            <person name="Rodriguez-R L.M."/>
            <person name="Kovalovszki A."/>
            <person name="Ziels R.M."/>
            <person name="Maus I."/>
            <person name="Zhu X."/>
            <person name="Kougias P.G."/>
            <person name="Basile A."/>
            <person name="Luo G."/>
            <person name="Schluter A."/>
            <person name="Konstantinidis K.T."/>
            <person name="Angelidaki I."/>
        </authorList>
    </citation>
    <scope>NUCLEOTIDE SEQUENCE [LARGE SCALE GENOMIC DNA]</scope>
    <source>
        <strain evidence="2">AS27yjCOA_202</strain>
    </source>
</reference>
<gene>
    <name evidence="2" type="ORF">GYA37_02645</name>
</gene>
<proteinExistence type="predicted"/>
<dbReference type="Proteomes" id="UP000590542">
    <property type="component" value="Unassembled WGS sequence"/>
</dbReference>
<sequence length="113" mass="12153">MFDLLVTKVFAASTDIPTEPINPLGGRLTDLNSVFVWITNLVIILGLALVVVFLAMGFIRFITSQGDKVATEQAQKWVTYAVIGGVGLFLVYAIKGVILNLVGQKDDLLGGND</sequence>
<feature type="transmembrane region" description="Helical" evidence="1">
    <location>
        <begin position="34"/>
        <end position="56"/>
    </location>
</feature>
<accession>A0A7X9E733</accession>
<evidence type="ECO:0000313" key="2">
    <source>
        <dbReference type="EMBL" id="NMB91720.1"/>
    </source>
</evidence>
<dbReference type="InterPro" id="IPR043993">
    <property type="entry name" value="T4SS_pilin"/>
</dbReference>
<keyword evidence="1" id="KW-1133">Transmembrane helix</keyword>
<keyword evidence="1" id="KW-0812">Transmembrane</keyword>
<organism evidence="2 3">
    <name type="scientific">candidate division WWE3 bacterium</name>
    <dbReference type="NCBI Taxonomy" id="2053526"/>
    <lineage>
        <taxon>Bacteria</taxon>
        <taxon>Katanobacteria</taxon>
    </lineage>
</organism>